<feature type="transmembrane region" description="Helical" evidence="5">
    <location>
        <begin position="235"/>
        <end position="252"/>
    </location>
</feature>
<dbReference type="InterPro" id="IPR011701">
    <property type="entry name" value="MFS"/>
</dbReference>
<dbReference type="PANTHER" id="PTHR42718:SF42">
    <property type="entry name" value="EXPORT PROTEIN"/>
    <property type="match status" value="1"/>
</dbReference>
<organism evidence="7 8">
    <name type="scientific">Micromonospora pisi</name>
    <dbReference type="NCBI Taxonomy" id="589240"/>
    <lineage>
        <taxon>Bacteria</taxon>
        <taxon>Bacillati</taxon>
        <taxon>Actinomycetota</taxon>
        <taxon>Actinomycetes</taxon>
        <taxon>Micromonosporales</taxon>
        <taxon>Micromonosporaceae</taxon>
        <taxon>Micromonospora</taxon>
    </lineage>
</organism>
<name>A0A495JSK0_9ACTN</name>
<accession>A0A495JSK0</accession>
<feature type="transmembrane region" description="Helical" evidence="5">
    <location>
        <begin position="473"/>
        <end position="492"/>
    </location>
</feature>
<evidence type="ECO:0000256" key="2">
    <source>
        <dbReference type="ARBA" id="ARBA00022692"/>
    </source>
</evidence>
<sequence>MTAMTEDHLNGHPRRWAALGVLSLTLVAVTLDNSVLNTALPSLARDLHATTSDLQWITDAYTLIFASALILAGAFGTRLGMRRALIGGLVVFGGGSVAAALSDTPTQLIAWRAVMGLGAAFVMPATLAIVTRMFPPHERAKAFGAWSAAAGVGVLVGPVTGGALLLHFSWSSTFWINLPIVALALAGILAVIPRIPAQPSGRLDLLGALLSTLAIAALVDAIIEAPQRGWTDATTLGETGTAVLLAAVFVWWELRVTNPLVRLDLFTNRRFELASLALAVTFFALFGTLFELSQYLQLVHGYSPLLAGLGAVPFAIAMSVASATSSLTTARLGTARALTLGLLLVAAGLGALATATTDTTFPVIAGFTAIVGLGMGMLMAPASLEINGSVPATYASMASSLQSVIRELGGVLGIAVVGAIVSTHYRATMADAPSVAGHDLPSAHAVAAATPAPGAGELLATADHAFTVAMGRGLLVAAGVALVAAIGVGVGLRRRPTPGSVPTGVAEPEAVLAG</sequence>
<dbReference type="AlphaFoldDB" id="A0A495JSK0"/>
<comment type="subcellular location">
    <subcellularLocation>
        <location evidence="1">Cell membrane</location>
        <topology evidence="1">Multi-pass membrane protein</topology>
    </subcellularLocation>
</comment>
<feature type="transmembrane region" description="Helical" evidence="5">
    <location>
        <begin position="361"/>
        <end position="384"/>
    </location>
</feature>
<gene>
    <name evidence="7" type="ORF">BDK92_5985</name>
</gene>
<feature type="transmembrane region" description="Helical" evidence="5">
    <location>
        <begin position="302"/>
        <end position="323"/>
    </location>
</feature>
<keyword evidence="8" id="KW-1185">Reference proteome</keyword>
<dbReference type="Proteomes" id="UP000277671">
    <property type="component" value="Unassembled WGS sequence"/>
</dbReference>
<feature type="transmembrane region" description="Helical" evidence="5">
    <location>
        <begin position="142"/>
        <end position="168"/>
    </location>
</feature>
<dbReference type="Pfam" id="PF07690">
    <property type="entry name" value="MFS_1"/>
    <property type="match status" value="1"/>
</dbReference>
<dbReference type="CDD" id="cd17321">
    <property type="entry name" value="MFS_MMR_MDR_like"/>
    <property type="match status" value="1"/>
</dbReference>
<feature type="transmembrane region" description="Helical" evidence="5">
    <location>
        <begin position="205"/>
        <end position="223"/>
    </location>
</feature>
<feature type="transmembrane region" description="Helical" evidence="5">
    <location>
        <begin position="404"/>
        <end position="425"/>
    </location>
</feature>
<feature type="transmembrane region" description="Helical" evidence="5">
    <location>
        <begin position="108"/>
        <end position="130"/>
    </location>
</feature>
<evidence type="ECO:0000256" key="3">
    <source>
        <dbReference type="ARBA" id="ARBA00022989"/>
    </source>
</evidence>
<dbReference type="PROSITE" id="PS50850">
    <property type="entry name" value="MFS"/>
    <property type="match status" value="1"/>
</dbReference>
<dbReference type="Gene3D" id="1.20.1720.10">
    <property type="entry name" value="Multidrug resistance protein D"/>
    <property type="match status" value="1"/>
</dbReference>
<feature type="transmembrane region" description="Helical" evidence="5">
    <location>
        <begin position="273"/>
        <end position="290"/>
    </location>
</feature>
<feature type="transmembrane region" description="Helical" evidence="5">
    <location>
        <begin position="335"/>
        <end position="355"/>
    </location>
</feature>
<dbReference type="EMBL" id="RBKT01000001">
    <property type="protein sequence ID" value="RKR91585.1"/>
    <property type="molecule type" value="Genomic_DNA"/>
</dbReference>
<evidence type="ECO:0000256" key="4">
    <source>
        <dbReference type="ARBA" id="ARBA00023136"/>
    </source>
</evidence>
<feature type="transmembrane region" description="Helical" evidence="5">
    <location>
        <begin position="56"/>
        <end position="77"/>
    </location>
</feature>
<keyword evidence="2 5" id="KW-0812">Transmembrane</keyword>
<evidence type="ECO:0000313" key="7">
    <source>
        <dbReference type="EMBL" id="RKR91585.1"/>
    </source>
</evidence>
<dbReference type="GO" id="GO:0022857">
    <property type="term" value="F:transmembrane transporter activity"/>
    <property type="evidence" value="ECO:0007669"/>
    <property type="project" value="InterPro"/>
</dbReference>
<dbReference type="PANTHER" id="PTHR42718">
    <property type="entry name" value="MAJOR FACILITATOR SUPERFAMILY MULTIDRUG TRANSPORTER MFSC"/>
    <property type="match status" value="1"/>
</dbReference>
<dbReference type="PRINTS" id="PR01036">
    <property type="entry name" value="TCRTETB"/>
</dbReference>
<feature type="transmembrane region" description="Helical" evidence="5">
    <location>
        <begin position="174"/>
        <end position="193"/>
    </location>
</feature>
<reference evidence="7 8" key="1">
    <citation type="submission" date="2018-10" db="EMBL/GenBank/DDBJ databases">
        <title>Sequencing the genomes of 1000 actinobacteria strains.</title>
        <authorList>
            <person name="Klenk H.-P."/>
        </authorList>
    </citation>
    <scope>NUCLEOTIDE SEQUENCE [LARGE SCALE GENOMIC DNA]</scope>
    <source>
        <strain evidence="7 8">DSM 45175</strain>
    </source>
</reference>
<dbReference type="GO" id="GO:0005886">
    <property type="term" value="C:plasma membrane"/>
    <property type="evidence" value="ECO:0007669"/>
    <property type="project" value="UniProtKB-SubCell"/>
</dbReference>
<dbReference type="Gene3D" id="1.20.1250.20">
    <property type="entry name" value="MFS general substrate transporter like domains"/>
    <property type="match status" value="1"/>
</dbReference>
<evidence type="ECO:0000313" key="8">
    <source>
        <dbReference type="Proteomes" id="UP000277671"/>
    </source>
</evidence>
<feature type="transmembrane region" description="Helical" evidence="5">
    <location>
        <begin position="84"/>
        <end position="102"/>
    </location>
</feature>
<proteinExistence type="predicted"/>
<dbReference type="InterPro" id="IPR036259">
    <property type="entry name" value="MFS_trans_sf"/>
</dbReference>
<comment type="caution">
    <text evidence="7">The sequence shown here is derived from an EMBL/GenBank/DDBJ whole genome shotgun (WGS) entry which is preliminary data.</text>
</comment>
<feature type="domain" description="Major facilitator superfamily (MFS) profile" evidence="6">
    <location>
        <begin position="18"/>
        <end position="496"/>
    </location>
</feature>
<keyword evidence="4 5" id="KW-0472">Membrane</keyword>
<keyword evidence="3 5" id="KW-1133">Transmembrane helix</keyword>
<dbReference type="SUPFAM" id="SSF103473">
    <property type="entry name" value="MFS general substrate transporter"/>
    <property type="match status" value="1"/>
</dbReference>
<evidence type="ECO:0000256" key="5">
    <source>
        <dbReference type="SAM" id="Phobius"/>
    </source>
</evidence>
<protein>
    <submittedName>
        <fullName evidence="7">EmrB/QacA subfamily drug resistance transporter</fullName>
    </submittedName>
</protein>
<dbReference type="InterPro" id="IPR020846">
    <property type="entry name" value="MFS_dom"/>
</dbReference>
<evidence type="ECO:0000259" key="6">
    <source>
        <dbReference type="PROSITE" id="PS50850"/>
    </source>
</evidence>
<feature type="transmembrane region" description="Helical" evidence="5">
    <location>
        <begin position="16"/>
        <end position="36"/>
    </location>
</feature>
<evidence type="ECO:0000256" key="1">
    <source>
        <dbReference type="ARBA" id="ARBA00004651"/>
    </source>
</evidence>